<accession>A0A175YL44</accession>
<dbReference type="GO" id="GO:1905614">
    <property type="term" value="P:negative regulation of developmental vegetative growth"/>
    <property type="evidence" value="ECO:0007669"/>
    <property type="project" value="EnsemblPlants"/>
</dbReference>
<dbReference type="GO" id="GO:1902584">
    <property type="term" value="P:positive regulation of response to water deprivation"/>
    <property type="evidence" value="ECO:0007669"/>
    <property type="project" value="EnsemblPlants"/>
</dbReference>
<feature type="domain" description="Fe2OG dioxygenase" evidence="8">
    <location>
        <begin position="93"/>
        <end position="254"/>
    </location>
</feature>
<dbReference type="InterPro" id="IPR005123">
    <property type="entry name" value="Oxoglu/Fe-dep_dioxygenase_dom"/>
</dbReference>
<dbReference type="EMBL" id="CP093350">
    <property type="protein sequence ID" value="WOH11663.1"/>
    <property type="molecule type" value="Genomic_DNA"/>
</dbReference>
<evidence type="ECO:0000256" key="5">
    <source>
        <dbReference type="ARBA" id="ARBA00023002"/>
    </source>
</evidence>
<dbReference type="GO" id="GO:0010187">
    <property type="term" value="P:negative regulation of seed germination"/>
    <property type="evidence" value="ECO:0007669"/>
    <property type="project" value="EnsemblPlants"/>
</dbReference>
<dbReference type="GO" id="GO:0046872">
    <property type="term" value="F:metal ion binding"/>
    <property type="evidence" value="ECO:0007669"/>
    <property type="project" value="UniProtKB-KW"/>
</dbReference>
<evidence type="ECO:0000313" key="10">
    <source>
        <dbReference type="EMBL" id="WOH11663.1"/>
    </source>
</evidence>
<dbReference type="KEGG" id="dcr:108197114"/>
<dbReference type="EMBL" id="LNRQ01000008">
    <property type="protein sequence ID" value="KZM84309.1"/>
    <property type="molecule type" value="Genomic_DNA"/>
</dbReference>
<dbReference type="GO" id="GO:0005634">
    <property type="term" value="C:nucleus"/>
    <property type="evidence" value="ECO:0007669"/>
    <property type="project" value="UniProtKB-SubCell"/>
</dbReference>
<evidence type="ECO:0000256" key="6">
    <source>
        <dbReference type="ARBA" id="ARBA00023004"/>
    </source>
</evidence>
<dbReference type="PANTHER" id="PTHR46030">
    <property type="entry name" value="ALPHA-KETOGLUTARATE-DEPENDENT DIOXYGENASE ALKB HOMOLOG 6"/>
    <property type="match status" value="1"/>
</dbReference>
<dbReference type="Gene3D" id="2.60.120.590">
    <property type="entry name" value="Alpha-ketoglutarate-dependent dioxygenase AlkB-like"/>
    <property type="match status" value="1"/>
</dbReference>
<dbReference type="InterPro" id="IPR032862">
    <property type="entry name" value="ALKBH6"/>
</dbReference>
<keyword evidence="3" id="KW-0479">Metal-binding</keyword>
<dbReference type="GO" id="GO:0009651">
    <property type="term" value="P:response to salt stress"/>
    <property type="evidence" value="ECO:0007669"/>
    <property type="project" value="EnsemblPlants"/>
</dbReference>
<dbReference type="GO" id="GO:0062153">
    <property type="term" value="F:C5-methylcytidine-containing RNA reader activity"/>
    <property type="evidence" value="ECO:0007669"/>
    <property type="project" value="EnsemblPlants"/>
</dbReference>
<reference evidence="10" key="2">
    <citation type="submission" date="2022-03" db="EMBL/GenBank/DDBJ databases">
        <title>Draft title - Genomic analysis of global carrot germplasm unveils the trajectory of domestication and the origin of high carotenoid orange carrot.</title>
        <authorList>
            <person name="Iorizzo M."/>
            <person name="Ellison S."/>
            <person name="Senalik D."/>
            <person name="Macko-Podgorni A."/>
            <person name="Grzebelus D."/>
            <person name="Bostan H."/>
            <person name="Rolling W."/>
            <person name="Curaba J."/>
            <person name="Simon P."/>
        </authorList>
    </citation>
    <scope>NUCLEOTIDE SEQUENCE</scope>
    <source>
        <tissue evidence="10">Leaf</tissue>
    </source>
</reference>
<sequence>MEVGPEEKLQGFVVGDVPTLYYIPDFLTHPQHDQLLDHIYQAPAFKWKTLKNRRLQNWGGVVHEKGLLAQELPPWLTNITQKIFDESRMFPSAINHVLINEYQPNQGIMPHQDGPAYFPVVAIVSLGSPVVMDFSPHLGLTNSTNQSGNGMEDIVSGTGAPDRNLQKTYKPFSVLLMPRSLLIFKDKAYSEYMHGIEDIPVQRGDRVVNVGEFLKYHGANQITGSEDLCEGTDVDLNSIRRTTNRISLTCRVVPKVNKKLFKF</sequence>
<dbReference type="PANTHER" id="PTHR46030:SF1">
    <property type="entry name" value="ALPHA-KETOGLUTARATE-DEPENDENT DIOXYGENASE ALKB HOMOLOG 6"/>
    <property type="match status" value="1"/>
</dbReference>
<dbReference type="PROSITE" id="PS51471">
    <property type="entry name" value="FE2OG_OXY"/>
    <property type="match status" value="1"/>
</dbReference>
<dbReference type="Gramene" id="KZM84309">
    <property type="protein sequence ID" value="KZM84309"/>
    <property type="gene ID" value="DCAR_028397"/>
</dbReference>
<organism evidence="9">
    <name type="scientific">Daucus carota subsp. sativus</name>
    <name type="common">Carrot</name>
    <dbReference type="NCBI Taxonomy" id="79200"/>
    <lineage>
        <taxon>Eukaryota</taxon>
        <taxon>Viridiplantae</taxon>
        <taxon>Streptophyta</taxon>
        <taxon>Embryophyta</taxon>
        <taxon>Tracheophyta</taxon>
        <taxon>Spermatophyta</taxon>
        <taxon>Magnoliopsida</taxon>
        <taxon>eudicotyledons</taxon>
        <taxon>Gunneridae</taxon>
        <taxon>Pentapetalae</taxon>
        <taxon>asterids</taxon>
        <taxon>campanulids</taxon>
        <taxon>Apiales</taxon>
        <taxon>Apiaceae</taxon>
        <taxon>Apioideae</taxon>
        <taxon>Scandiceae</taxon>
        <taxon>Daucinae</taxon>
        <taxon>Daucus</taxon>
        <taxon>Daucus sect. Daucus</taxon>
    </lineage>
</organism>
<keyword evidence="5" id="KW-0560">Oxidoreductase</keyword>
<dbReference type="GO" id="GO:0051213">
    <property type="term" value="F:dioxygenase activity"/>
    <property type="evidence" value="ECO:0007669"/>
    <property type="project" value="UniProtKB-KW"/>
</dbReference>
<evidence type="ECO:0000256" key="2">
    <source>
        <dbReference type="ARBA" id="ARBA00007879"/>
    </source>
</evidence>
<dbReference type="GO" id="GO:0009408">
    <property type="term" value="P:response to heat"/>
    <property type="evidence" value="ECO:0007669"/>
    <property type="project" value="EnsemblPlants"/>
</dbReference>
<keyword evidence="4" id="KW-0223">Dioxygenase</keyword>
<dbReference type="Pfam" id="PF13532">
    <property type="entry name" value="2OG-FeII_Oxy_2"/>
    <property type="match status" value="1"/>
</dbReference>
<evidence type="ECO:0000256" key="4">
    <source>
        <dbReference type="ARBA" id="ARBA00022964"/>
    </source>
</evidence>
<dbReference type="SUPFAM" id="SSF51197">
    <property type="entry name" value="Clavaminate synthase-like"/>
    <property type="match status" value="1"/>
</dbReference>
<reference evidence="9" key="1">
    <citation type="journal article" date="2016" name="Nat. Genet.">
        <title>A high-quality carrot genome assembly provides new insights into carotenoid accumulation and asterid genome evolution.</title>
        <authorList>
            <person name="Iorizzo M."/>
            <person name="Ellison S."/>
            <person name="Senalik D."/>
            <person name="Zeng P."/>
            <person name="Satapoomin P."/>
            <person name="Huang J."/>
            <person name="Bowman M."/>
            <person name="Iovene M."/>
            <person name="Sanseverino W."/>
            <person name="Cavagnaro P."/>
            <person name="Yildiz M."/>
            <person name="Macko-Podgorni A."/>
            <person name="Moranska E."/>
            <person name="Grzebelus E."/>
            <person name="Grzebelus D."/>
            <person name="Ashrafi H."/>
            <person name="Zheng Z."/>
            <person name="Cheng S."/>
            <person name="Spooner D."/>
            <person name="Van Deynze A."/>
            <person name="Simon P."/>
        </authorList>
    </citation>
    <scope>NUCLEOTIDE SEQUENCE [LARGE SCALE GENOMIC DNA]</scope>
    <source>
        <tissue evidence="9">Leaf</tissue>
    </source>
</reference>
<dbReference type="Proteomes" id="UP000077755">
    <property type="component" value="Chromosome 8"/>
</dbReference>
<evidence type="ECO:0000256" key="3">
    <source>
        <dbReference type="ARBA" id="ARBA00022723"/>
    </source>
</evidence>
<evidence type="ECO:0000313" key="9">
    <source>
        <dbReference type="EMBL" id="KZM84309.1"/>
    </source>
</evidence>
<dbReference type="GO" id="GO:0009737">
    <property type="term" value="P:response to abscisic acid"/>
    <property type="evidence" value="ECO:0007669"/>
    <property type="project" value="EnsemblPlants"/>
</dbReference>
<comment type="similarity">
    <text evidence="2">Belongs to the alkB family.</text>
</comment>
<keyword evidence="11" id="KW-1185">Reference proteome</keyword>
<evidence type="ECO:0000259" key="8">
    <source>
        <dbReference type="PROSITE" id="PS51471"/>
    </source>
</evidence>
<dbReference type="AlphaFoldDB" id="A0A175YL44"/>
<comment type="subcellular location">
    <subcellularLocation>
        <location evidence="1">Nucleus</location>
    </subcellularLocation>
</comment>
<dbReference type="STRING" id="79200.A0A175YL44"/>
<name>A0A175YL44_DAUCS</name>
<keyword evidence="6" id="KW-0408">Iron</keyword>
<gene>
    <name evidence="9" type="ORF">DCAR_028397</name>
    <name evidence="10" type="ORF">DCAR_0831153</name>
</gene>
<proteinExistence type="inferred from homology"/>
<evidence type="ECO:0000256" key="1">
    <source>
        <dbReference type="ARBA" id="ARBA00004123"/>
    </source>
</evidence>
<dbReference type="GO" id="GO:0009409">
    <property type="term" value="P:response to cold"/>
    <property type="evidence" value="ECO:0007669"/>
    <property type="project" value="EnsemblPlants"/>
</dbReference>
<dbReference type="InterPro" id="IPR027450">
    <property type="entry name" value="AlkB-like"/>
</dbReference>
<dbReference type="GO" id="GO:1990247">
    <property type="term" value="F:N6-methyladenosine-containing RNA reader activity"/>
    <property type="evidence" value="ECO:0007669"/>
    <property type="project" value="EnsemblPlants"/>
</dbReference>
<dbReference type="OMA" id="DMYKLYL"/>
<dbReference type="GO" id="GO:1905615">
    <property type="term" value="P:positive regulation of developmental vegetative growth"/>
    <property type="evidence" value="ECO:0007669"/>
    <property type="project" value="EnsemblPlants"/>
</dbReference>
<keyword evidence="7" id="KW-0539">Nucleus</keyword>
<protein>
    <recommendedName>
        <fullName evidence="8">Fe2OG dioxygenase domain-containing protein</fullName>
    </recommendedName>
</protein>
<evidence type="ECO:0000313" key="11">
    <source>
        <dbReference type="Proteomes" id="UP000077755"/>
    </source>
</evidence>
<dbReference type="OrthoDB" id="412814at2759"/>
<evidence type="ECO:0000256" key="7">
    <source>
        <dbReference type="ARBA" id="ARBA00023242"/>
    </source>
</evidence>
<dbReference type="InterPro" id="IPR037151">
    <property type="entry name" value="AlkB-like_sf"/>
</dbReference>